<protein>
    <recommendedName>
        <fullName evidence="5">Probable membrane transporter protein</fullName>
    </recommendedName>
</protein>
<comment type="similarity">
    <text evidence="5">Belongs to the 4-toluene sulfonate uptake permease (TSUP) (TC 2.A.102) family.</text>
</comment>
<organism evidence="6 7">
    <name type="scientific">Desulfovibrio desulfuricans</name>
    <dbReference type="NCBI Taxonomy" id="876"/>
    <lineage>
        <taxon>Bacteria</taxon>
        <taxon>Pseudomonadati</taxon>
        <taxon>Thermodesulfobacteriota</taxon>
        <taxon>Desulfovibrionia</taxon>
        <taxon>Desulfovibrionales</taxon>
        <taxon>Desulfovibrionaceae</taxon>
        <taxon>Desulfovibrio</taxon>
    </lineage>
</organism>
<feature type="transmembrane region" description="Helical" evidence="5">
    <location>
        <begin position="69"/>
        <end position="88"/>
    </location>
</feature>
<feature type="transmembrane region" description="Helical" evidence="5">
    <location>
        <begin position="185"/>
        <end position="207"/>
    </location>
</feature>
<reference evidence="6 7" key="1">
    <citation type="submission" date="2019-02" db="EMBL/GenBank/DDBJ databases">
        <title>Complete Genome Sequence of Desulfovibrio desulfuricans IC1, a Sulfonate Utilizing Anaerobe.</title>
        <authorList>
            <person name="Day L.A."/>
            <person name="De Leon K.B."/>
            <person name="Wall J.D."/>
        </authorList>
    </citation>
    <scope>NUCLEOTIDE SEQUENCE [LARGE SCALE GENOMIC DNA]</scope>
    <source>
        <strain evidence="6 7">IC1</strain>
    </source>
</reference>
<dbReference type="InterPro" id="IPR002781">
    <property type="entry name" value="TM_pro_TauE-like"/>
</dbReference>
<keyword evidence="4 5" id="KW-0472">Membrane</keyword>
<accession>A0A4P7UJV9</accession>
<feature type="transmembrane region" description="Helical" evidence="5">
    <location>
        <begin position="94"/>
        <end position="113"/>
    </location>
</feature>
<evidence type="ECO:0000256" key="1">
    <source>
        <dbReference type="ARBA" id="ARBA00004141"/>
    </source>
</evidence>
<dbReference type="AlphaFoldDB" id="A0A4P7UJV9"/>
<evidence type="ECO:0000256" key="5">
    <source>
        <dbReference type="RuleBase" id="RU363041"/>
    </source>
</evidence>
<evidence type="ECO:0000256" key="4">
    <source>
        <dbReference type="ARBA" id="ARBA00023136"/>
    </source>
</evidence>
<gene>
    <name evidence="6" type="ORF">DDIC_13025</name>
</gene>
<sequence length="244" mass="24992">MIYILIGLCGIAAGAISGVVGTGSSIILLPVLSLAFGPKAAIPIMAVASIAGNASRVLAWRRQINVRAFAWYTVAAVPAAVLGVRTLWIMPPDVSNLCIGLFFFVLIVLRRASRTRAMRLGPRQMALAGGIVGYLTGVVYSTGPLTIPIFAGFGLAKGALLATEAAASIAVYLAKALAFGAVGGLPLPVLCNGLVVGAALALGTFAGKRFVLGMSEATFRLLIDLMLACAGLAMTGNALFCLAR</sequence>
<name>A0A4P7UJV9_DESDE</name>
<evidence type="ECO:0000256" key="3">
    <source>
        <dbReference type="ARBA" id="ARBA00022989"/>
    </source>
</evidence>
<dbReference type="Pfam" id="PF01925">
    <property type="entry name" value="TauE"/>
    <property type="match status" value="1"/>
</dbReference>
<dbReference type="PANTHER" id="PTHR43483:SF3">
    <property type="entry name" value="MEMBRANE TRANSPORTER PROTEIN HI_0806-RELATED"/>
    <property type="match status" value="1"/>
</dbReference>
<evidence type="ECO:0000256" key="2">
    <source>
        <dbReference type="ARBA" id="ARBA00022692"/>
    </source>
</evidence>
<keyword evidence="3 5" id="KW-1133">Transmembrane helix</keyword>
<proteinExistence type="inferred from homology"/>
<evidence type="ECO:0000313" key="6">
    <source>
        <dbReference type="EMBL" id="QCC86786.1"/>
    </source>
</evidence>
<dbReference type="Proteomes" id="UP000297065">
    <property type="component" value="Chromosome"/>
</dbReference>
<feature type="transmembrane region" description="Helical" evidence="5">
    <location>
        <begin position="125"/>
        <end position="143"/>
    </location>
</feature>
<keyword evidence="2 5" id="KW-0812">Transmembrane</keyword>
<dbReference type="RefSeq" id="WP_136400837.1">
    <property type="nucleotide sequence ID" value="NZ_CP036295.1"/>
</dbReference>
<comment type="subcellular location">
    <subcellularLocation>
        <location evidence="5">Cell membrane</location>
        <topology evidence="5">Multi-pass membrane protein</topology>
    </subcellularLocation>
    <subcellularLocation>
        <location evidence="1">Membrane</location>
        <topology evidence="1">Multi-pass membrane protein</topology>
    </subcellularLocation>
</comment>
<dbReference type="EMBL" id="CP036295">
    <property type="protein sequence ID" value="QCC86786.1"/>
    <property type="molecule type" value="Genomic_DNA"/>
</dbReference>
<keyword evidence="5" id="KW-1003">Cell membrane</keyword>
<dbReference type="GO" id="GO:0005886">
    <property type="term" value="C:plasma membrane"/>
    <property type="evidence" value="ECO:0007669"/>
    <property type="project" value="UniProtKB-SubCell"/>
</dbReference>
<feature type="transmembrane region" description="Helical" evidence="5">
    <location>
        <begin position="149"/>
        <end position="173"/>
    </location>
</feature>
<feature type="transmembrane region" description="Helical" evidence="5">
    <location>
        <begin position="219"/>
        <end position="243"/>
    </location>
</feature>
<dbReference type="OrthoDB" id="119832at2"/>
<dbReference type="PANTHER" id="PTHR43483">
    <property type="entry name" value="MEMBRANE TRANSPORTER PROTEIN HI_0806-RELATED"/>
    <property type="match status" value="1"/>
</dbReference>
<evidence type="ECO:0000313" key="7">
    <source>
        <dbReference type="Proteomes" id="UP000297065"/>
    </source>
</evidence>